<dbReference type="Proteomes" id="UP000244722">
    <property type="component" value="Unassembled WGS sequence"/>
</dbReference>
<evidence type="ECO:0000313" key="2">
    <source>
        <dbReference type="Proteomes" id="UP000244722"/>
    </source>
</evidence>
<sequence length="154" mass="17243">MDGWVRQPASQPASQPDALHEVLPNLTCSLPTAYHTVWRQHHPPTPYQPPPVTTTIRQVIGSIKEVIRIFFSSLVLAWLTSTLSRCSHCAALPTCALAPRTYSTSTVPYRIKSLVAFSFSHLASDVLKFAATAEFNHTRIVRTLRYSYSYSALR</sequence>
<proteinExistence type="predicted"/>
<reference evidence="1 2" key="1">
    <citation type="submission" date="2017-04" db="EMBL/GenBank/DDBJ databases">
        <title>Draft genome sequence of Tuber borchii Vittad., a whitish edible truffle.</title>
        <authorList>
            <consortium name="DOE Joint Genome Institute"/>
            <person name="Murat C."/>
            <person name="Kuo A."/>
            <person name="Barry K.W."/>
            <person name="Clum A."/>
            <person name="Dockter R.B."/>
            <person name="Fauchery L."/>
            <person name="Iotti M."/>
            <person name="Kohler A."/>
            <person name="Labutti K."/>
            <person name="Lindquist E.A."/>
            <person name="Lipzen A."/>
            <person name="Ohm R.A."/>
            <person name="Wang M."/>
            <person name="Grigoriev I.V."/>
            <person name="Zambonelli A."/>
            <person name="Martin F.M."/>
        </authorList>
    </citation>
    <scope>NUCLEOTIDE SEQUENCE [LARGE SCALE GENOMIC DNA]</scope>
    <source>
        <strain evidence="1 2">Tbo3840</strain>
    </source>
</reference>
<name>A0A2T7A789_TUBBO</name>
<protein>
    <submittedName>
        <fullName evidence="1">Uncharacterized protein</fullName>
    </submittedName>
</protein>
<keyword evidence="2" id="KW-1185">Reference proteome</keyword>
<comment type="caution">
    <text evidence="1">The sequence shown here is derived from an EMBL/GenBank/DDBJ whole genome shotgun (WGS) entry which is preliminary data.</text>
</comment>
<dbReference type="EMBL" id="NESQ01000009">
    <property type="protein sequence ID" value="PUU83608.1"/>
    <property type="molecule type" value="Genomic_DNA"/>
</dbReference>
<accession>A0A2T7A789</accession>
<gene>
    <name evidence="1" type="ORF">B9Z19DRAFT_821885</name>
</gene>
<evidence type="ECO:0000313" key="1">
    <source>
        <dbReference type="EMBL" id="PUU83608.1"/>
    </source>
</evidence>
<organism evidence="1 2">
    <name type="scientific">Tuber borchii</name>
    <name type="common">White truffle</name>
    <dbReference type="NCBI Taxonomy" id="42251"/>
    <lineage>
        <taxon>Eukaryota</taxon>
        <taxon>Fungi</taxon>
        <taxon>Dikarya</taxon>
        <taxon>Ascomycota</taxon>
        <taxon>Pezizomycotina</taxon>
        <taxon>Pezizomycetes</taxon>
        <taxon>Pezizales</taxon>
        <taxon>Tuberaceae</taxon>
        <taxon>Tuber</taxon>
    </lineage>
</organism>
<dbReference type="AlphaFoldDB" id="A0A2T7A789"/>